<dbReference type="Proteomes" id="UP000325945">
    <property type="component" value="Unassembled WGS sequence"/>
</dbReference>
<name>A0A5N6XDU4_9EURO</name>
<evidence type="ECO:0000256" key="1">
    <source>
        <dbReference type="ARBA" id="ARBA00001974"/>
    </source>
</evidence>
<dbReference type="SUPFAM" id="SSF51905">
    <property type="entry name" value="FAD/NAD(P)-binding domain"/>
    <property type="match status" value="3"/>
</dbReference>
<protein>
    <recommendedName>
        <fullName evidence="7">FAD/NAD(P)-binding domain-containing protein</fullName>
    </recommendedName>
</protein>
<keyword evidence="6" id="KW-1185">Reference proteome</keyword>
<evidence type="ECO:0000256" key="4">
    <source>
        <dbReference type="ARBA" id="ARBA00022827"/>
    </source>
</evidence>
<organism evidence="5 6">
    <name type="scientific">Aspergillus sergii</name>
    <dbReference type="NCBI Taxonomy" id="1034303"/>
    <lineage>
        <taxon>Eukaryota</taxon>
        <taxon>Fungi</taxon>
        <taxon>Dikarya</taxon>
        <taxon>Ascomycota</taxon>
        <taxon>Pezizomycotina</taxon>
        <taxon>Eurotiomycetes</taxon>
        <taxon>Eurotiomycetidae</taxon>
        <taxon>Eurotiales</taxon>
        <taxon>Aspergillaceae</taxon>
        <taxon>Aspergillus</taxon>
        <taxon>Aspergillus subgen. Circumdati</taxon>
    </lineage>
</organism>
<evidence type="ECO:0000313" key="6">
    <source>
        <dbReference type="Proteomes" id="UP000325945"/>
    </source>
</evidence>
<dbReference type="Gene3D" id="3.50.50.60">
    <property type="entry name" value="FAD/NAD(P)-binding domain"/>
    <property type="match status" value="2"/>
</dbReference>
<comment type="cofactor">
    <cofactor evidence="1">
        <name>FAD</name>
        <dbReference type="ChEBI" id="CHEBI:57692"/>
    </cofactor>
</comment>
<dbReference type="Pfam" id="PF13450">
    <property type="entry name" value="NAD_binding_8"/>
    <property type="match status" value="1"/>
</dbReference>
<dbReference type="PANTHER" id="PTHR42877:SF7">
    <property type="entry name" value="FLAVIN-BINDING MONOOXYGENASE-RELATED"/>
    <property type="match status" value="1"/>
</dbReference>
<evidence type="ECO:0000256" key="3">
    <source>
        <dbReference type="ARBA" id="ARBA00022630"/>
    </source>
</evidence>
<comment type="similarity">
    <text evidence="2">Belongs to the FAD-binding monooxygenase family.</text>
</comment>
<keyword evidence="3" id="KW-0285">Flavoprotein</keyword>
<dbReference type="PANTHER" id="PTHR42877">
    <property type="entry name" value="L-ORNITHINE N(5)-MONOOXYGENASE-RELATED"/>
    <property type="match status" value="1"/>
</dbReference>
<dbReference type="InterPro" id="IPR051209">
    <property type="entry name" value="FAD-bind_Monooxygenase_sf"/>
</dbReference>
<sequence>MGDANGTAPGLNGSVNKEELPPLWEHCIDDYRRIKVIVIGAGLSGILAGIRFTQRIPNLDLTIYDKNEDVGGTWWENRYPGVRCDIPSAAYQYTFESNSQWPEYYSTGPEILRYFQRTAWKLGVYRFTKFCHQLRSATWHEAEGKWELELENLRTGEVFTDTCDFYASATGILNKWKWPDIEDRDRYHGKMVHSANWDPAISLESLRGKNVALIGAGSTGIQLLPQIQPYAKTVDHYVSGKTWISPIGFGSEELNARGVTAGNFQHSKEELEYWKENPDAYHAWRHKIERTVNGAALITIFGSPTQKGFQKTNQDAMREKLAKKPEIIEAMEPKWPPGCRRLTPGPGYLEALVEDNVNFISTKIKRFTADGIETIDGKERKVDLVICATGFDTSLKQVIPIRGRGGKDLNEVWDPYPESYFGIFVPHMPNMLRFVGPNGAPGTGGFVHLIECACEYMIKAIQKVQREYIKSITVKPDSMAMLTKHIDKYFTKTIYTQPCKSWMKRGKEDGRVITLWPGSAIHAVVAFDNPRWEDFEYTYLPETEENCFSWLGKGLTLAQEADAVTTEYLDLVDKPPVINSTPVPERESPYLTLEERMRGTRL</sequence>
<reference evidence="6" key="1">
    <citation type="submission" date="2019-04" db="EMBL/GenBank/DDBJ databases">
        <title>Friends and foes A comparative genomics studyof 23 Aspergillus species from section Flavi.</title>
        <authorList>
            <consortium name="DOE Joint Genome Institute"/>
            <person name="Kjaerbolling I."/>
            <person name="Vesth T."/>
            <person name="Frisvad J.C."/>
            <person name="Nybo J.L."/>
            <person name="Theobald S."/>
            <person name="Kildgaard S."/>
            <person name="Isbrandt T."/>
            <person name="Kuo A."/>
            <person name="Sato A."/>
            <person name="Lyhne E.K."/>
            <person name="Kogle M.E."/>
            <person name="Wiebenga A."/>
            <person name="Kun R.S."/>
            <person name="Lubbers R.J."/>
            <person name="Makela M.R."/>
            <person name="Barry K."/>
            <person name="Chovatia M."/>
            <person name="Clum A."/>
            <person name="Daum C."/>
            <person name="Haridas S."/>
            <person name="He G."/>
            <person name="LaButti K."/>
            <person name="Lipzen A."/>
            <person name="Mondo S."/>
            <person name="Riley R."/>
            <person name="Salamov A."/>
            <person name="Simmons B.A."/>
            <person name="Magnuson J.K."/>
            <person name="Henrissat B."/>
            <person name="Mortensen U.H."/>
            <person name="Larsen T.O."/>
            <person name="Devries R.P."/>
            <person name="Grigoriev I.V."/>
            <person name="Machida M."/>
            <person name="Baker S.E."/>
            <person name="Andersen M.R."/>
        </authorList>
    </citation>
    <scope>NUCLEOTIDE SEQUENCE [LARGE SCALE GENOMIC DNA]</scope>
    <source>
        <strain evidence="6">CBS 130017</strain>
    </source>
</reference>
<evidence type="ECO:0000256" key="2">
    <source>
        <dbReference type="ARBA" id="ARBA00010139"/>
    </source>
</evidence>
<proteinExistence type="inferred from homology"/>
<keyword evidence="4" id="KW-0274">FAD</keyword>
<evidence type="ECO:0008006" key="7">
    <source>
        <dbReference type="Google" id="ProtNLM"/>
    </source>
</evidence>
<evidence type="ECO:0000313" key="5">
    <source>
        <dbReference type="EMBL" id="KAE8331424.1"/>
    </source>
</evidence>
<gene>
    <name evidence="5" type="ORF">BDV39DRAFT_189827</name>
</gene>
<dbReference type="EMBL" id="ML741769">
    <property type="protein sequence ID" value="KAE8331424.1"/>
    <property type="molecule type" value="Genomic_DNA"/>
</dbReference>
<dbReference type="AlphaFoldDB" id="A0A5N6XDU4"/>
<accession>A0A5N6XDU4</accession>
<dbReference type="InterPro" id="IPR036188">
    <property type="entry name" value="FAD/NAD-bd_sf"/>
</dbReference>